<comment type="caution">
    <text evidence="2">The sequence shown here is derived from an EMBL/GenBank/DDBJ whole genome shotgun (WGS) entry which is preliminary data.</text>
</comment>
<dbReference type="AlphaFoldDB" id="A0AAP0B5H3"/>
<keyword evidence="1" id="KW-0472">Membrane</keyword>
<evidence type="ECO:0000313" key="2">
    <source>
        <dbReference type="EMBL" id="KAK8928819.1"/>
    </source>
</evidence>
<accession>A0AAP0B5H3</accession>
<organism evidence="2 3">
    <name type="scientific">Platanthera zijinensis</name>
    <dbReference type="NCBI Taxonomy" id="2320716"/>
    <lineage>
        <taxon>Eukaryota</taxon>
        <taxon>Viridiplantae</taxon>
        <taxon>Streptophyta</taxon>
        <taxon>Embryophyta</taxon>
        <taxon>Tracheophyta</taxon>
        <taxon>Spermatophyta</taxon>
        <taxon>Magnoliopsida</taxon>
        <taxon>Liliopsida</taxon>
        <taxon>Asparagales</taxon>
        <taxon>Orchidaceae</taxon>
        <taxon>Orchidoideae</taxon>
        <taxon>Orchideae</taxon>
        <taxon>Orchidinae</taxon>
        <taxon>Platanthera</taxon>
    </lineage>
</organism>
<keyword evidence="1" id="KW-0812">Transmembrane</keyword>
<protein>
    <submittedName>
        <fullName evidence="2">Uncharacterized protein</fullName>
    </submittedName>
</protein>
<name>A0AAP0B5H3_9ASPA</name>
<sequence>MASQDGHGDEWRRDGGKETVKVQANHKLASAKEMIGDTYIYIYLYRCFLPWLMTSATFVLCPYFYKGFVKVYNYHKLMYVHRISTLEHDHDVCTFILDLYVYMYSL</sequence>
<dbReference type="EMBL" id="JBBWWQ010000015">
    <property type="protein sequence ID" value="KAK8928819.1"/>
    <property type="molecule type" value="Genomic_DNA"/>
</dbReference>
<dbReference type="Proteomes" id="UP001418222">
    <property type="component" value="Unassembled WGS sequence"/>
</dbReference>
<evidence type="ECO:0000313" key="3">
    <source>
        <dbReference type="Proteomes" id="UP001418222"/>
    </source>
</evidence>
<feature type="transmembrane region" description="Helical" evidence="1">
    <location>
        <begin position="43"/>
        <end position="65"/>
    </location>
</feature>
<gene>
    <name evidence="2" type="ORF">KSP39_PZI017888</name>
</gene>
<evidence type="ECO:0000256" key="1">
    <source>
        <dbReference type="SAM" id="Phobius"/>
    </source>
</evidence>
<keyword evidence="1" id="KW-1133">Transmembrane helix</keyword>
<proteinExistence type="predicted"/>
<keyword evidence="3" id="KW-1185">Reference proteome</keyword>
<reference evidence="2 3" key="1">
    <citation type="journal article" date="2022" name="Nat. Plants">
        <title>Genomes of leafy and leafless Platanthera orchids illuminate the evolution of mycoheterotrophy.</title>
        <authorList>
            <person name="Li M.H."/>
            <person name="Liu K.W."/>
            <person name="Li Z."/>
            <person name="Lu H.C."/>
            <person name="Ye Q.L."/>
            <person name="Zhang D."/>
            <person name="Wang J.Y."/>
            <person name="Li Y.F."/>
            <person name="Zhong Z.M."/>
            <person name="Liu X."/>
            <person name="Yu X."/>
            <person name="Liu D.K."/>
            <person name="Tu X.D."/>
            <person name="Liu B."/>
            <person name="Hao Y."/>
            <person name="Liao X.Y."/>
            <person name="Jiang Y.T."/>
            <person name="Sun W.H."/>
            <person name="Chen J."/>
            <person name="Chen Y.Q."/>
            <person name="Ai Y."/>
            <person name="Zhai J.W."/>
            <person name="Wu S.S."/>
            <person name="Zhou Z."/>
            <person name="Hsiao Y.Y."/>
            <person name="Wu W.L."/>
            <person name="Chen Y.Y."/>
            <person name="Lin Y.F."/>
            <person name="Hsu J.L."/>
            <person name="Li C.Y."/>
            <person name="Wang Z.W."/>
            <person name="Zhao X."/>
            <person name="Zhong W.Y."/>
            <person name="Ma X.K."/>
            <person name="Ma L."/>
            <person name="Huang J."/>
            <person name="Chen G.Z."/>
            <person name="Huang M.Z."/>
            <person name="Huang L."/>
            <person name="Peng D.H."/>
            <person name="Luo Y.B."/>
            <person name="Zou S.Q."/>
            <person name="Chen S.P."/>
            <person name="Lan S."/>
            <person name="Tsai W.C."/>
            <person name="Van de Peer Y."/>
            <person name="Liu Z.J."/>
        </authorList>
    </citation>
    <scope>NUCLEOTIDE SEQUENCE [LARGE SCALE GENOMIC DNA]</scope>
    <source>
        <strain evidence="2">Lor287</strain>
    </source>
</reference>